<dbReference type="GO" id="GO:0032259">
    <property type="term" value="P:methylation"/>
    <property type="evidence" value="ECO:0007669"/>
    <property type="project" value="UniProtKB-KW"/>
</dbReference>
<keyword evidence="4" id="KW-0949">S-adenosyl-L-methionine</keyword>
<dbReference type="GO" id="GO:0008610">
    <property type="term" value="P:lipid biosynthetic process"/>
    <property type="evidence" value="ECO:0007669"/>
    <property type="project" value="InterPro"/>
</dbReference>
<accession>A0A5C8PVR9</accession>
<evidence type="ECO:0000256" key="1">
    <source>
        <dbReference type="ARBA" id="ARBA00010815"/>
    </source>
</evidence>
<dbReference type="InterPro" id="IPR029063">
    <property type="entry name" value="SAM-dependent_MTases_sf"/>
</dbReference>
<dbReference type="GO" id="GO:0008168">
    <property type="term" value="F:methyltransferase activity"/>
    <property type="evidence" value="ECO:0007669"/>
    <property type="project" value="UniProtKB-KW"/>
</dbReference>
<reference evidence="7 8" key="1">
    <citation type="submission" date="2019-06" db="EMBL/GenBank/DDBJ databases">
        <title>New taxonomy in bacterial strain CC-CFT640, isolated from vineyard.</title>
        <authorList>
            <person name="Lin S.-Y."/>
            <person name="Tsai C.-F."/>
            <person name="Young C.-C."/>
        </authorList>
    </citation>
    <scope>NUCLEOTIDE SEQUENCE [LARGE SCALE GENOMIC DNA]</scope>
    <source>
        <strain evidence="7 8">CC-CFT640</strain>
    </source>
</reference>
<evidence type="ECO:0000256" key="4">
    <source>
        <dbReference type="ARBA" id="ARBA00022691"/>
    </source>
</evidence>
<dbReference type="InterPro" id="IPR050723">
    <property type="entry name" value="CFA/CMAS"/>
</dbReference>
<dbReference type="Proteomes" id="UP000321638">
    <property type="component" value="Unassembled WGS sequence"/>
</dbReference>
<evidence type="ECO:0000256" key="2">
    <source>
        <dbReference type="ARBA" id="ARBA00022603"/>
    </source>
</evidence>
<organism evidence="7 8">
    <name type="scientific">Vineibacter terrae</name>
    <dbReference type="NCBI Taxonomy" id="2586908"/>
    <lineage>
        <taxon>Bacteria</taxon>
        <taxon>Pseudomonadati</taxon>
        <taxon>Pseudomonadota</taxon>
        <taxon>Alphaproteobacteria</taxon>
        <taxon>Hyphomicrobiales</taxon>
        <taxon>Vineibacter</taxon>
    </lineage>
</organism>
<dbReference type="EMBL" id="VDUZ01000001">
    <property type="protein sequence ID" value="TXL82286.1"/>
    <property type="molecule type" value="Genomic_DNA"/>
</dbReference>
<evidence type="ECO:0000313" key="7">
    <source>
        <dbReference type="EMBL" id="TXL82286.1"/>
    </source>
</evidence>
<protein>
    <submittedName>
        <fullName evidence="7">Class I SAM-dependent methyltransferase</fullName>
    </submittedName>
</protein>
<sequence length="414" mass="47288">MLLAKILRGLLRTGTLTIVDATGQQHRIGGIAPGPDVTIRLHDHKTPWRLALSPRLAIGEAYMDGRLTVEDGRLTDFLDLLGSNMAAMERSWWLTWSFRVQLVTRWLQQRNPIGRAQRNVAHHYDLNGALYDLFLDRDRQYSCAYFTSPDASLEVAQAAKKRHILAKLQVAPDHKVLDIGSGWGGLGLYIARESGADVTGVTLSSEQHTVSTRRAETEAPGARVRFKLQDYRLETERYDRIVSVGMFEHVGAAHYDEYFTKVRELLADDGVMVLHAIGRMEPPGGTNPWIRKYIFPGGYTPALSEVLASIERVGLWVTDIEILRLHYAQTLRHWLDRFRRNRDEVKRLAGLDERFCRMWEFYLAACEMSFRHMNQMVFQIQIAKCLNAVPLTRDYMYEGERARALPLPLPLAAE</sequence>
<name>A0A5C8PVR9_9HYPH</name>
<dbReference type="PIRSF" id="PIRSF003085">
    <property type="entry name" value="CMAS"/>
    <property type="match status" value="1"/>
</dbReference>
<keyword evidence="8" id="KW-1185">Reference proteome</keyword>
<gene>
    <name evidence="7" type="ORF">FHP25_00885</name>
</gene>
<dbReference type="Gene3D" id="3.40.50.150">
    <property type="entry name" value="Vaccinia Virus protein VP39"/>
    <property type="match status" value="1"/>
</dbReference>
<dbReference type="OrthoDB" id="9782855at2"/>
<dbReference type="SUPFAM" id="SSF53335">
    <property type="entry name" value="S-adenosyl-L-methionine-dependent methyltransferases"/>
    <property type="match status" value="1"/>
</dbReference>
<dbReference type="CDD" id="cd02440">
    <property type="entry name" value="AdoMet_MTases"/>
    <property type="match status" value="1"/>
</dbReference>
<feature type="active site" evidence="6">
    <location>
        <position position="366"/>
    </location>
</feature>
<proteinExistence type="inferred from homology"/>
<keyword evidence="5" id="KW-0443">Lipid metabolism</keyword>
<evidence type="ECO:0000256" key="6">
    <source>
        <dbReference type="PIRSR" id="PIRSR003085-1"/>
    </source>
</evidence>
<dbReference type="AlphaFoldDB" id="A0A5C8PVR9"/>
<dbReference type="Pfam" id="PF02353">
    <property type="entry name" value="CMAS"/>
    <property type="match status" value="1"/>
</dbReference>
<evidence type="ECO:0000313" key="8">
    <source>
        <dbReference type="Proteomes" id="UP000321638"/>
    </source>
</evidence>
<evidence type="ECO:0000256" key="3">
    <source>
        <dbReference type="ARBA" id="ARBA00022679"/>
    </source>
</evidence>
<comment type="similarity">
    <text evidence="1">Belongs to the CFA/CMAS family.</text>
</comment>
<dbReference type="PANTHER" id="PTHR43667">
    <property type="entry name" value="CYCLOPROPANE-FATTY-ACYL-PHOSPHOLIPID SYNTHASE"/>
    <property type="match status" value="1"/>
</dbReference>
<dbReference type="PANTHER" id="PTHR43667:SF1">
    <property type="entry name" value="CYCLOPROPANE-FATTY-ACYL-PHOSPHOLIPID SYNTHASE"/>
    <property type="match status" value="1"/>
</dbReference>
<keyword evidence="2 7" id="KW-0489">Methyltransferase</keyword>
<comment type="caution">
    <text evidence="7">The sequence shown here is derived from an EMBL/GenBank/DDBJ whole genome shotgun (WGS) entry which is preliminary data.</text>
</comment>
<dbReference type="InterPro" id="IPR003333">
    <property type="entry name" value="CMAS"/>
</dbReference>
<evidence type="ECO:0000256" key="5">
    <source>
        <dbReference type="ARBA" id="ARBA00023098"/>
    </source>
</evidence>
<keyword evidence="3 7" id="KW-0808">Transferase</keyword>